<name>A0ABN6Y2U3_9MICO</name>
<dbReference type="EMBL" id="AP027732">
    <property type="protein sequence ID" value="BDZ51384.1"/>
    <property type="molecule type" value="Genomic_DNA"/>
</dbReference>
<keyword evidence="1" id="KW-0812">Transmembrane</keyword>
<keyword evidence="3" id="KW-1185">Reference proteome</keyword>
<sequence length="151" mass="15401">MIRLASITPATTTRRSRILPVFAVGSIPLAGWAAADVAGGARPTWATVGLLAGLGIVIYVPASVLQHRILLARGPSYSALLGLAVPPVVGASSVALHLSGPPSPAEVAGTIATILGMTFVVRQGHRFLVPRTGNMDPADEEVADCTKGTTS</sequence>
<organism evidence="2 3">
    <name type="scientific">Frondihabitans sucicola</name>
    <dbReference type="NCBI Taxonomy" id="1268041"/>
    <lineage>
        <taxon>Bacteria</taxon>
        <taxon>Bacillati</taxon>
        <taxon>Actinomycetota</taxon>
        <taxon>Actinomycetes</taxon>
        <taxon>Micrococcales</taxon>
        <taxon>Microbacteriaceae</taxon>
        <taxon>Frondihabitans</taxon>
    </lineage>
</organism>
<keyword evidence="1" id="KW-1133">Transmembrane helix</keyword>
<protein>
    <recommendedName>
        <fullName evidence="4">EamA domain-containing protein</fullName>
    </recommendedName>
</protein>
<accession>A0ABN6Y2U3</accession>
<keyword evidence="1" id="KW-0472">Membrane</keyword>
<evidence type="ECO:0000313" key="3">
    <source>
        <dbReference type="Proteomes" id="UP001321486"/>
    </source>
</evidence>
<feature type="transmembrane region" description="Helical" evidence="1">
    <location>
        <begin position="104"/>
        <end position="121"/>
    </location>
</feature>
<feature type="transmembrane region" description="Helical" evidence="1">
    <location>
        <begin position="45"/>
        <end position="65"/>
    </location>
</feature>
<evidence type="ECO:0000256" key="1">
    <source>
        <dbReference type="SAM" id="Phobius"/>
    </source>
</evidence>
<reference evidence="3" key="1">
    <citation type="journal article" date="2019" name="Int. J. Syst. Evol. Microbiol.">
        <title>The Global Catalogue of Microorganisms (GCM) 10K type strain sequencing project: providing services to taxonomists for standard genome sequencing and annotation.</title>
        <authorList>
            <consortium name="The Broad Institute Genomics Platform"/>
            <consortium name="The Broad Institute Genome Sequencing Center for Infectious Disease"/>
            <person name="Wu L."/>
            <person name="Ma J."/>
        </authorList>
    </citation>
    <scope>NUCLEOTIDE SEQUENCE [LARGE SCALE GENOMIC DNA]</scope>
    <source>
        <strain evidence="3">NBRC 108728</strain>
    </source>
</reference>
<dbReference type="Proteomes" id="UP001321486">
    <property type="component" value="Chromosome"/>
</dbReference>
<gene>
    <name evidence="2" type="ORF">GCM10025867_36250</name>
</gene>
<evidence type="ECO:0008006" key="4">
    <source>
        <dbReference type="Google" id="ProtNLM"/>
    </source>
</evidence>
<proteinExistence type="predicted"/>
<feature type="transmembrane region" description="Helical" evidence="1">
    <location>
        <begin position="77"/>
        <end position="98"/>
    </location>
</feature>
<evidence type="ECO:0000313" key="2">
    <source>
        <dbReference type="EMBL" id="BDZ51384.1"/>
    </source>
</evidence>